<dbReference type="PATRIC" id="fig|1120925.3.peg.498"/>
<gene>
    <name evidence="2" type="ORF">F941_00460</name>
</gene>
<dbReference type="InterPro" id="IPR016181">
    <property type="entry name" value="Acyl_CoA_acyltransferase"/>
</dbReference>
<protein>
    <recommendedName>
        <fullName evidence="1">N-acetyltransferase domain-containing protein</fullName>
    </recommendedName>
</protein>
<keyword evidence="3" id="KW-1185">Reference proteome</keyword>
<dbReference type="Gene3D" id="3.40.630.30">
    <property type="match status" value="1"/>
</dbReference>
<evidence type="ECO:0000313" key="2">
    <source>
        <dbReference type="EMBL" id="ENV84051.1"/>
    </source>
</evidence>
<sequence length="145" mass="16377">MIRHAKIEDAAAIALLIEPYIDDFAVNQSGREKLNQEAIETLLHTECIHYYVYTQHQQICAVIAYKESGHLIHFFTARPMQKQGIGRKLWNFIEAELHQSGTSCITVNSSCSAQPVYEKLGFHSVSAVIEANGLRFIQMRKALTA</sequence>
<evidence type="ECO:0000259" key="1">
    <source>
        <dbReference type="PROSITE" id="PS51186"/>
    </source>
</evidence>
<dbReference type="eggNOG" id="COG0454">
    <property type="taxonomic scope" value="Bacteria"/>
</dbReference>
<reference evidence="2 3" key="1">
    <citation type="submission" date="2013-02" db="EMBL/GenBank/DDBJ databases">
        <title>The Genome Sequence of Acinetobacter bouvetii CIP 107468.</title>
        <authorList>
            <consortium name="The Broad Institute Genome Sequencing Platform"/>
            <consortium name="The Broad Institute Genome Sequencing Center for Infectious Disease"/>
            <person name="Cerqueira G."/>
            <person name="Feldgarden M."/>
            <person name="Courvalin P."/>
            <person name="Perichon B."/>
            <person name="Grillot-Courvalin C."/>
            <person name="Clermont D."/>
            <person name="Rocha E."/>
            <person name="Yoon E.-J."/>
            <person name="Nemec A."/>
            <person name="Walker B."/>
            <person name="Young S.K."/>
            <person name="Zeng Q."/>
            <person name="Gargeya S."/>
            <person name="Fitzgerald M."/>
            <person name="Haas B."/>
            <person name="Abouelleil A."/>
            <person name="Alvarado L."/>
            <person name="Arachchi H.M."/>
            <person name="Berlin A.M."/>
            <person name="Chapman S.B."/>
            <person name="Dewar J."/>
            <person name="Goldberg J."/>
            <person name="Griggs A."/>
            <person name="Gujja S."/>
            <person name="Hansen M."/>
            <person name="Howarth C."/>
            <person name="Imamovic A."/>
            <person name="Larimer J."/>
            <person name="McCowan C."/>
            <person name="Murphy C."/>
            <person name="Neiman D."/>
            <person name="Pearson M."/>
            <person name="Priest M."/>
            <person name="Roberts A."/>
            <person name="Saif S."/>
            <person name="Shea T."/>
            <person name="Sisk P."/>
            <person name="Sykes S."/>
            <person name="Wortman J."/>
            <person name="Nusbaum C."/>
            <person name="Birren B."/>
        </authorList>
    </citation>
    <scope>NUCLEOTIDE SEQUENCE [LARGE SCALE GENOMIC DNA]</scope>
    <source>
        <strain evidence="2 3">CIP 107468</strain>
    </source>
</reference>
<dbReference type="PANTHER" id="PTHR43451">
    <property type="entry name" value="ACETYLTRANSFERASE (GNAT) FAMILY PROTEIN"/>
    <property type="match status" value="1"/>
</dbReference>
<dbReference type="AlphaFoldDB" id="N9CEZ7"/>
<proteinExistence type="predicted"/>
<dbReference type="GO" id="GO:0016747">
    <property type="term" value="F:acyltransferase activity, transferring groups other than amino-acyl groups"/>
    <property type="evidence" value="ECO:0007669"/>
    <property type="project" value="InterPro"/>
</dbReference>
<dbReference type="Pfam" id="PF13673">
    <property type="entry name" value="Acetyltransf_10"/>
    <property type="match status" value="1"/>
</dbReference>
<dbReference type="PROSITE" id="PS51186">
    <property type="entry name" value="GNAT"/>
    <property type="match status" value="1"/>
</dbReference>
<dbReference type="EMBL" id="APQD01000003">
    <property type="protein sequence ID" value="ENV84051.1"/>
    <property type="molecule type" value="Genomic_DNA"/>
</dbReference>
<dbReference type="InterPro" id="IPR000182">
    <property type="entry name" value="GNAT_dom"/>
</dbReference>
<organism evidence="2 3">
    <name type="scientific">Acinetobacter bouvetii DSM 14964 = CIP 107468</name>
    <dbReference type="NCBI Taxonomy" id="1120925"/>
    <lineage>
        <taxon>Bacteria</taxon>
        <taxon>Pseudomonadati</taxon>
        <taxon>Pseudomonadota</taxon>
        <taxon>Gammaproteobacteria</taxon>
        <taxon>Moraxellales</taxon>
        <taxon>Moraxellaceae</taxon>
        <taxon>Acinetobacter</taxon>
    </lineage>
</organism>
<evidence type="ECO:0000313" key="3">
    <source>
        <dbReference type="Proteomes" id="UP000018460"/>
    </source>
</evidence>
<dbReference type="PANTHER" id="PTHR43451:SF1">
    <property type="entry name" value="ACETYLTRANSFERASE"/>
    <property type="match status" value="1"/>
</dbReference>
<comment type="caution">
    <text evidence="2">The sequence shown here is derived from an EMBL/GenBank/DDBJ whole genome shotgun (WGS) entry which is preliminary data.</text>
</comment>
<dbReference type="OrthoDB" id="9789605at2"/>
<feature type="domain" description="N-acetyltransferase" evidence="1">
    <location>
        <begin position="1"/>
        <end position="144"/>
    </location>
</feature>
<dbReference type="Proteomes" id="UP000018460">
    <property type="component" value="Unassembled WGS sequence"/>
</dbReference>
<dbReference type="InterPro" id="IPR052564">
    <property type="entry name" value="N-acetyltrans/Recomb-assoc"/>
</dbReference>
<dbReference type="CDD" id="cd04301">
    <property type="entry name" value="NAT_SF"/>
    <property type="match status" value="1"/>
</dbReference>
<dbReference type="SUPFAM" id="SSF55729">
    <property type="entry name" value="Acyl-CoA N-acyltransferases (Nat)"/>
    <property type="match status" value="1"/>
</dbReference>
<name>N9CEZ7_9GAMM</name>
<accession>N9CEZ7</accession>